<comment type="caution">
    <text evidence="2">The sequence shown here is derived from an EMBL/GenBank/DDBJ whole genome shotgun (WGS) entry which is preliminary data.</text>
</comment>
<evidence type="ECO:0008006" key="4">
    <source>
        <dbReference type="Google" id="ProtNLM"/>
    </source>
</evidence>
<dbReference type="InterPro" id="IPR004891">
    <property type="entry name" value="Mercury-R_MerC"/>
</dbReference>
<accession>A0A917CYI7</accession>
<feature type="transmembrane region" description="Helical" evidence="1">
    <location>
        <begin position="21"/>
        <end position="46"/>
    </location>
</feature>
<dbReference type="Pfam" id="PF03203">
    <property type="entry name" value="MerC"/>
    <property type="match status" value="1"/>
</dbReference>
<dbReference type="AlphaFoldDB" id="A0A917CYI7"/>
<evidence type="ECO:0000313" key="3">
    <source>
        <dbReference type="Proteomes" id="UP000605253"/>
    </source>
</evidence>
<keyword evidence="3" id="KW-1185">Reference proteome</keyword>
<protein>
    <recommendedName>
        <fullName evidence="4">Mercuric ion transport protein</fullName>
    </recommendedName>
</protein>
<dbReference type="GO" id="GO:0015097">
    <property type="term" value="F:mercury ion transmembrane transporter activity"/>
    <property type="evidence" value="ECO:0007669"/>
    <property type="project" value="InterPro"/>
</dbReference>
<keyword evidence="1" id="KW-0812">Transmembrane</keyword>
<dbReference type="GO" id="GO:0016020">
    <property type="term" value="C:membrane"/>
    <property type="evidence" value="ECO:0007669"/>
    <property type="project" value="InterPro"/>
</dbReference>
<proteinExistence type="predicted"/>
<name>A0A917CYI7_9GAMM</name>
<dbReference type="Proteomes" id="UP000605253">
    <property type="component" value="Unassembled WGS sequence"/>
</dbReference>
<feature type="transmembrane region" description="Helical" evidence="1">
    <location>
        <begin position="52"/>
        <end position="71"/>
    </location>
</feature>
<keyword evidence="1" id="KW-0472">Membrane</keyword>
<reference evidence="2" key="2">
    <citation type="submission" date="2020-09" db="EMBL/GenBank/DDBJ databases">
        <authorList>
            <person name="Sun Q."/>
            <person name="Zhou Y."/>
        </authorList>
    </citation>
    <scope>NUCLEOTIDE SEQUENCE</scope>
    <source>
        <strain evidence="2">CGMCC 1.12181</strain>
    </source>
</reference>
<organism evidence="2 3">
    <name type="scientific">Marinicella pacifica</name>
    <dbReference type="NCBI Taxonomy" id="1171543"/>
    <lineage>
        <taxon>Bacteria</taxon>
        <taxon>Pseudomonadati</taxon>
        <taxon>Pseudomonadota</taxon>
        <taxon>Gammaproteobacteria</taxon>
        <taxon>Lysobacterales</taxon>
        <taxon>Marinicellaceae</taxon>
        <taxon>Marinicella</taxon>
    </lineage>
</organism>
<gene>
    <name evidence="2" type="ORF">GCM10011365_25820</name>
</gene>
<evidence type="ECO:0000256" key="1">
    <source>
        <dbReference type="SAM" id="Phobius"/>
    </source>
</evidence>
<dbReference type="EMBL" id="BMEO01000028">
    <property type="protein sequence ID" value="GGG03514.1"/>
    <property type="molecule type" value="Genomic_DNA"/>
</dbReference>
<evidence type="ECO:0000313" key="2">
    <source>
        <dbReference type="EMBL" id="GGG03514.1"/>
    </source>
</evidence>
<keyword evidence="1" id="KW-1133">Transmembrane helix</keyword>
<reference evidence="2" key="1">
    <citation type="journal article" date="2014" name="Int. J. Syst. Evol. Microbiol.">
        <title>Complete genome sequence of Corynebacterium casei LMG S-19264T (=DSM 44701T), isolated from a smear-ripened cheese.</title>
        <authorList>
            <consortium name="US DOE Joint Genome Institute (JGI-PGF)"/>
            <person name="Walter F."/>
            <person name="Albersmeier A."/>
            <person name="Kalinowski J."/>
            <person name="Ruckert C."/>
        </authorList>
    </citation>
    <scope>NUCLEOTIDE SEQUENCE</scope>
    <source>
        <strain evidence="2">CGMCC 1.12181</strain>
    </source>
</reference>
<sequence>MFSPLELVTRIGDKAGSIGALVSAMGCAMCFPAIASLGAAIGMGFLSQWEGVFINTLLPLFAVLALAMNILG</sequence>